<dbReference type="InterPro" id="IPR037523">
    <property type="entry name" value="VOC_core"/>
</dbReference>
<dbReference type="Proteomes" id="UP001157069">
    <property type="component" value="Unassembled WGS sequence"/>
</dbReference>
<dbReference type="Gene3D" id="3.10.180.10">
    <property type="entry name" value="2,3-Dihydroxybiphenyl 1,2-Dioxygenase, domain 1"/>
    <property type="match status" value="1"/>
</dbReference>
<feature type="domain" description="VOC" evidence="1">
    <location>
        <begin position="5"/>
        <end position="120"/>
    </location>
</feature>
<dbReference type="EMBL" id="BSVA01000001">
    <property type="protein sequence ID" value="GMA91772.1"/>
    <property type="molecule type" value="Genomic_DNA"/>
</dbReference>
<keyword evidence="3" id="KW-1185">Reference proteome</keyword>
<dbReference type="SUPFAM" id="SSF54593">
    <property type="entry name" value="Glyoxalase/Bleomycin resistance protein/Dihydroxybiphenyl dioxygenase"/>
    <property type="match status" value="1"/>
</dbReference>
<protein>
    <submittedName>
        <fullName evidence="2">Glyoxalase</fullName>
    </submittedName>
</protein>
<dbReference type="InterPro" id="IPR029068">
    <property type="entry name" value="Glyas_Bleomycin-R_OHBP_Dase"/>
</dbReference>
<proteinExistence type="predicted"/>
<sequence length="129" mass="14071">MVDYRIELVALPVSDVDRARAFYGDTLGWPVDHDHVVSDEVRFVQVTPPGSACSIAFGRGISEMAPGSLRALQVVVSSADEALADLRGRGVEASDIDEQPWGRFVYFSDPDGNSWAVQELPDYSAQAQQ</sequence>
<dbReference type="RefSeq" id="WP_284300282.1">
    <property type="nucleotide sequence ID" value="NZ_BSVA01000001.1"/>
</dbReference>
<evidence type="ECO:0000313" key="2">
    <source>
        <dbReference type="EMBL" id="GMA91772.1"/>
    </source>
</evidence>
<dbReference type="PANTHER" id="PTHR36437">
    <property type="entry name" value="GLYOXALASE/BLEOMYCIN RESISTANCE PROTEIN/DIOXYGENASE"/>
    <property type="match status" value="1"/>
</dbReference>
<evidence type="ECO:0000313" key="3">
    <source>
        <dbReference type="Proteomes" id="UP001157069"/>
    </source>
</evidence>
<dbReference type="PROSITE" id="PS51819">
    <property type="entry name" value="VOC"/>
    <property type="match status" value="1"/>
</dbReference>
<dbReference type="PANTHER" id="PTHR36437:SF2">
    <property type="entry name" value="GLYOXALASE_BLEOMYCIN RESISTANCE PROTEIN_DIOXYGENASE"/>
    <property type="match status" value="1"/>
</dbReference>
<dbReference type="Pfam" id="PF00903">
    <property type="entry name" value="Glyoxalase"/>
    <property type="match status" value="1"/>
</dbReference>
<reference evidence="3" key="1">
    <citation type="journal article" date="2019" name="Int. J. Syst. Evol. Microbiol.">
        <title>The Global Catalogue of Microorganisms (GCM) 10K type strain sequencing project: providing services to taxonomists for standard genome sequencing and annotation.</title>
        <authorList>
            <consortium name="The Broad Institute Genomics Platform"/>
            <consortium name="The Broad Institute Genome Sequencing Center for Infectious Disease"/>
            <person name="Wu L."/>
            <person name="Ma J."/>
        </authorList>
    </citation>
    <scope>NUCLEOTIDE SEQUENCE [LARGE SCALE GENOMIC DNA]</scope>
    <source>
        <strain evidence="3">NBRC 108755</strain>
    </source>
</reference>
<gene>
    <name evidence="2" type="ORF">GCM10025869_23010</name>
</gene>
<name>A0ABQ6JYJ3_9MICO</name>
<evidence type="ECO:0000259" key="1">
    <source>
        <dbReference type="PROSITE" id="PS51819"/>
    </source>
</evidence>
<dbReference type="InterPro" id="IPR004360">
    <property type="entry name" value="Glyas_Fos-R_dOase_dom"/>
</dbReference>
<accession>A0ABQ6JYJ3</accession>
<comment type="caution">
    <text evidence="2">The sequence shown here is derived from an EMBL/GenBank/DDBJ whole genome shotgun (WGS) entry which is preliminary data.</text>
</comment>
<organism evidence="2 3">
    <name type="scientific">Homoserinibacter gongjuensis</name>
    <dbReference type="NCBI Taxonomy" id="1162968"/>
    <lineage>
        <taxon>Bacteria</taxon>
        <taxon>Bacillati</taxon>
        <taxon>Actinomycetota</taxon>
        <taxon>Actinomycetes</taxon>
        <taxon>Micrococcales</taxon>
        <taxon>Microbacteriaceae</taxon>
        <taxon>Homoserinibacter</taxon>
    </lineage>
</organism>